<proteinExistence type="predicted"/>
<evidence type="ECO:0000256" key="1">
    <source>
        <dbReference type="SAM" id="MobiDB-lite"/>
    </source>
</evidence>
<dbReference type="InterPro" id="IPR010610">
    <property type="entry name" value="EryCIII-like_C"/>
</dbReference>
<evidence type="ECO:0000259" key="2">
    <source>
        <dbReference type="Pfam" id="PF03033"/>
    </source>
</evidence>
<protein>
    <submittedName>
        <fullName evidence="4">UDP:flavonoid glycosyltransferase YjiC, YdhE family</fullName>
    </submittedName>
</protein>
<dbReference type="InterPro" id="IPR002213">
    <property type="entry name" value="UDP_glucos_trans"/>
</dbReference>
<dbReference type="CDD" id="cd03784">
    <property type="entry name" value="GT1_Gtf-like"/>
    <property type="match status" value="1"/>
</dbReference>
<dbReference type="Gene3D" id="3.40.50.2000">
    <property type="entry name" value="Glycogen Phosphorylase B"/>
    <property type="match status" value="2"/>
</dbReference>
<accession>A0A1I0KX45</accession>
<dbReference type="SUPFAM" id="SSF53756">
    <property type="entry name" value="UDP-Glycosyltransferase/glycogen phosphorylase"/>
    <property type="match status" value="1"/>
</dbReference>
<feature type="region of interest" description="Disordered" evidence="1">
    <location>
        <begin position="397"/>
        <end position="448"/>
    </location>
</feature>
<dbReference type="InterPro" id="IPR004276">
    <property type="entry name" value="GlycoTrans_28_N"/>
</dbReference>
<dbReference type="EMBL" id="FOHX01000010">
    <property type="protein sequence ID" value="SEU30853.1"/>
    <property type="molecule type" value="Genomic_DNA"/>
</dbReference>
<dbReference type="OrthoDB" id="5488434at2"/>
<feature type="domain" description="Glycosyltransferase family 28 N-terminal" evidence="2">
    <location>
        <begin position="10"/>
        <end position="63"/>
    </location>
</feature>
<name>A0A1I0KX45_9ACTN</name>
<dbReference type="Pfam" id="PF03033">
    <property type="entry name" value="Glyco_transf_28"/>
    <property type="match status" value="1"/>
</dbReference>
<dbReference type="GO" id="GO:0016758">
    <property type="term" value="F:hexosyltransferase activity"/>
    <property type="evidence" value="ECO:0007669"/>
    <property type="project" value="InterPro"/>
</dbReference>
<dbReference type="RefSeq" id="WP_091087453.1">
    <property type="nucleotide sequence ID" value="NZ_FOHX01000010.1"/>
</dbReference>
<dbReference type="Pfam" id="PF06722">
    <property type="entry name" value="EryCIII-like_C"/>
    <property type="match status" value="1"/>
</dbReference>
<dbReference type="PANTHER" id="PTHR48050:SF13">
    <property type="entry name" value="STEROL 3-BETA-GLUCOSYLTRANSFERASE UGT80A2"/>
    <property type="match status" value="1"/>
</dbReference>
<evidence type="ECO:0000313" key="5">
    <source>
        <dbReference type="Proteomes" id="UP000199361"/>
    </source>
</evidence>
<dbReference type="GO" id="GO:0033072">
    <property type="term" value="P:vancomycin biosynthetic process"/>
    <property type="evidence" value="ECO:0007669"/>
    <property type="project" value="UniProtKB-ARBA"/>
</dbReference>
<dbReference type="Proteomes" id="UP000199361">
    <property type="component" value="Unassembled WGS sequence"/>
</dbReference>
<evidence type="ECO:0000313" key="4">
    <source>
        <dbReference type="EMBL" id="SEU30853.1"/>
    </source>
</evidence>
<dbReference type="GO" id="GO:0008194">
    <property type="term" value="F:UDP-glycosyltransferase activity"/>
    <property type="evidence" value="ECO:0007669"/>
    <property type="project" value="InterPro"/>
</dbReference>
<gene>
    <name evidence="4" type="ORF">SAMN05421811_110144</name>
</gene>
<dbReference type="STRING" id="568860.SAMN05421811_110144"/>
<sequence length="472" mass="50099">MTPGGPLTRVLLVAHGSDGDVLPFVRLGGVLRERGHDVTLLTHAPYRSRVEAAGLDFVPIDTHDAYARYSADTALLPDGLDTLDWLSFYRRNRLFEQFAGECRALAARVTPGRTVLAGRHTSALSVLAVRELTGAPAAWIAVAPIQPLAAEVARHLHQHVLAPGIDAARGDLGLPRVRDWRAWFSSADLRLGLWPRWFDEAGPATGPATRLTGFPLPDDGSEDPVPAEAAALLDGTVRPVLITGGTGRMLRPGFHEAALAGCRRAGLPALLVAPHAETVPQPLPPHARRFARLPFREVVPQVAAVLHHGGIGTLTRALAAGTPQVILAHGADRPDNAARLERQGLARWLPEGSWDAGEVAGALHAALRDGPHQPRTGPRDAADGLAMAATHLERLLHAPSRPGDPLPEEEPGGGGGGRGEAARQARPGDPLPESRGEAGQGDAARRLAALSAERRRLVAARLRRRPAEQEAS</sequence>
<dbReference type="AlphaFoldDB" id="A0A1I0KX45"/>
<dbReference type="InterPro" id="IPR050426">
    <property type="entry name" value="Glycosyltransferase_28"/>
</dbReference>
<keyword evidence="4" id="KW-0808">Transferase</keyword>
<feature type="domain" description="Erythromycin biosynthesis protein CIII-like C-terminal" evidence="3">
    <location>
        <begin position="281"/>
        <end position="373"/>
    </location>
</feature>
<keyword evidence="5" id="KW-1185">Reference proteome</keyword>
<reference evidence="4 5" key="1">
    <citation type="submission" date="2016-10" db="EMBL/GenBank/DDBJ databases">
        <authorList>
            <person name="de Groot N.N."/>
        </authorList>
    </citation>
    <scope>NUCLEOTIDE SEQUENCE [LARGE SCALE GENOMIC DNA]</scope>
    <source>
        <strain evidence="4 5">CGMCC 4.5598</strain>
    </source>
</reference>
<organism evidence="4 5">
    <name type="scientific">Nonomuraea wenchangensis</name>
    <dbReference type="NCBI Taxonomy" id="568860"/>
    <lineage>
        <taxon>Bacteria</taxon>
        <taxon>Bacillati</taxon>
        <taxon>Actinomycetota</taxon>
        <taxon>Actinomycetes</taxon>
        <taxon>Streptosporangiales</taxon>
        <taxon>Streptosporangiaceae</taxon>
        <taxon>Nonomuraea</taxon>
    </lineage>
</organism>
<evidence type="ECO:0000259" key="3">
    <source>
        <dbReference type="Pfam" id="PF06722"/>
    </source>
</evidence>
<dbReference type="GO" id="GO:0005975">
    <property type="term" value="P:carbohydrate metabolic process"/>
    <property type="evidence" value="ECO:0007669"/>
    <property type="project" value="InterPro"/>
</dbReference>
<dbReference type="PANTHER" id="PTHR48050">
    <property type="entry name" value="STEROL 3-BETA-GLUCOSYLTRANSFERASE"/>
    <property type="match status" value="1"/>
</dbReference>